<evidence type="ECO:0000256" key="6">
    <source>
        <dbReference type="ARBA" id="ARBA00022741"/>
    </source>
</evidence>
<dbReference type="CDD" id="cd00483">
    <property type="entry name" value="HPPK"/>
    <property type="match status" value="1"/>
</dbReference>
<dbReference type="GO" id="GO:0003848">
    <property type="term" value="F:2-amino-4-hydroxy-6-hydroxymethyldihydropteridine diphosphokinase activity"/>
    <property type="evidence" value="ECO:0007669"/>
    <property type="project" value="UniProtKB-EC"/>
</dbReference>
<keyword evidence="8" id="KW-0067">ATP-binding</keyword>
<name>A0A3M3L7Z5_PSECA</name>
<evidence type="ECO:0000256" key="5">
    <source>
        <dbReference type="ARBA" id="ARBA00022679"/>
    </source>
</evidence>
<dbReference type="PANTHER" id="PTHR43071">
    <property type="entry name" value="2-AMINO-4-HYDROXY-6-HYDROXYMETHYLDIHYDROPTERIDINE PYROPHOSPHOKINASE"/>
    <property type="match status" value="1"/>
</dbReference>
<keyword evidence="6" id="KW-0547">Nucleotide-binding</keyword>
<evidence type="ECO:0000256" key="11">
    <source>
        <dbReference type="ARBA" id="ARBA00029766"/>
    </source>
</evidence>
<dbReference type="InterPro" id="IPR035907">
    <property type="entry name" value="Hppk_sf"/>
</dbReference>
<evidence type="ECO:0000256" key="7">
    <source>
        <dbReference type="ARBA" id="ARBA00022777"/>
    </source>
</evidence>
<dbReference type="EMBL" id="RBOW01000442">
    <property type="protein sequence ID" value="RMN31420.1"/>
    <property type="molecule type" value="Genomic_DNA"/>
</dbReference>
<dbReference type="SUPFAM" id="SSF55083">
    <property type="entry name" value="6-hydroxymethyl-7,8-dihydropterin pyrophosphokinase, HPPK"/>
    <property type="match status" value="1"/>
</dbReference>
<comment type="caution">
    <text evidence="14">The sequence shown here is derived from an EMBL/GenBank/DDBJ whole genome shotgun (WGS) entry which is preliminary data.</text>
</comment>
<reference evidence="14 15" key="1">
    <citation type="submission" date="2018-08" db="EMBL/GenBank/DDBJ databases">
        <title>Recombination of ecologically and evolutionarily significant loci maintains genetic cohesion in the Pseudomonas syringae species complex.</title>
        <authorList>
            <person name="Dillon M."/>
            <person name="Thakur S."/>
            <person name="Almeida R.N.D."/>
            <person name="Weir B.S."/>
            <person name="Guttman D.S."/>
        </authorList>
    </citation>
    <scope>NUCLEOTIDE SEQUENCE [LARGE SCALE GENOMIC DNA]</scope>
    <source>
        <strain evidence="14 15">ICMP 2821</strain>
    </source>
</reference>
<dbReference type="UniPathway" id="UPA00077">
    <property type="reaction ID" value="UER00155"/>
</dbReference>
<dbReference type="Gene3D" id="3.30.70.560">
    <property type="entry name" value="7,8-Dihydro-6-hydroxymethylpterin-pyrophosphokinase HPPK"/>
    <property type="match status" value="1"/>
</dbReference>
<feature type="domain" description="7,8-dihydro-6-hydroxymethylpterin-pyrophosphokinase" evidence="13">
    <location>
        <begin position="118"/>
        <end position="129"/>
    </location>
</feature>
<comment type="pathway">
    <text evidence="1">Cofactor biosynthesis; tetrahydrofolate biosynthesis; 2-amino-4-hydroxy-6-hydroxymethyl-7,8-dihydropteridine diphosphate from 7,8-dihydroneopterin triphosphate: step 4/4.</text>
</comment>
<evidence type="ECO:0000256" key="8">
    <source>
        <dbReference type="ARBA" id="ARBA00022840"/>
    </source>
</evidence>
<evidence type="ECO:0000256" key="12">
    <source>
        <dbReference type="ARBA" id="ARBA00033413"/>
    </source>
</evidence>
<evidence type="ECO:0000313" key="14">
    <source>
        <dbReference type="EMBL" id="RMN31420.1"/>
    </source>
</evidence>
<dbReference type="InterPro" id="IPR000550">
    <property type="entry name" value="Hppk"/>
</dbReference>
<dbReference type="GO" id="GO:0005524">
    <property type="term" value="F:ATP binding"/>
    <property type="evidence" value="ECO:0007669"/>
    <property type="project" value="UniProtKB-KW"/>
</dbReference>
<evidence type="ECO:0000259" key="13">
    <source>
        <dbReference type="PROSITE" id="PS00794"/>
    </source>
</evidence>
<evidence type="ECO:0000313" key="15">
    <source>
        <dbReference type="Proteomes" id="UP000281372"/>
    </source>
</evidence>
<evidence type="ECO:0000256" key="4">
    <source>
        <dbReference type="ARBA" id="ARBA00016218"/>
    </source>
</evidence>
<dbReference type="Proteomes" id="UP000281372">
    <property type="component" value="Unassembled WGS sequence"/>
</dbReference>
<keyword evidence="5" id="KW-0808">Transferase</keyword>
<keyword evidence="9" id="KW-0289">Folate biosynthesis</keyword>
<evidence type="ECO:0000256" key="1">
    <source>
        <dbReference type="ARBA" id="ARBA00005051"/>
    </source>
</evidence>
<evidence type="ECO:0000256" key="9">
    <source>
        <dbReference type="ARBA" id="ARBA00022909"/>
    </source>
</evidence>
<proteinExistence type="inferred from homology"/>
<dbReference type="PROSITE" id="PS00794">
    <property type="entry name" value="HPPK"/>
    <property type="match status" value="1"/>
</dbReference>
<dbReference type="GO" id="GO:0016301">
    <property type="term" value="F:kinase activity"/>
    <property type="evidence" value="ECO:0007669"/>
    <property type="project" value="UniProtKB-KW"/>
</dbReference>
<organism evidence="14 15">
    <name type="scientific">Pseudomonas cannabina</name>
    <dbReference type="NCBI Taxonomy" id="86840"/>
    <lineage>
        <taxon>Bacteria</taxon>
        <taxon>Pseudomonadati</taxon>
        <taxon>Pseudomonadota</taxon>
        <taxon>Gammaproteobacteria</taxon>
        <taxon>Pseudomonadales</taxon>
        <taxon>Pseudomonadaceae</taxon>
        <taxon>Pseudomonas</taxon>
    </lineage>
</organism>
<evidence type="ECO:0000256" key="2">
    <source>
        <dbReference type="ARBA" id="ARBA00005810"/>
    </source>
</evidence>
<protein>
    <recommendedName>
        <fullName evidence="4">2-amino-4-hydroxy-6-hydroxymethyldihydropteridine pyrophosphokinase</fullName>
        <ecNumber evidence="3">2.7.6.3</ecNumber>
    </recommendedName>
    <alternativeName>
        <fullName evidence="11">6-hydroxymethyl-7,8-dihydropterin pyrophosphokinase</fullName>
    </alternativeName>
    <alternativeName>
        <fullName evidence="12">7,8-dihydro-6-hydroxymethylpterin-pyrophosphokinase</fullName>
    </alternativeName>
</protein>
<comment type="similarity">
    <text evidence="2">Belongs to the HPPK family.</text>
</comment>
<evidence type="ECO:0000256" key="3">
    <source>
        <dbReference type="ARBA" id="ARBA00013253"/>
    </source>
</evidence>
<dbReference type="PANTHER" id="PTHR43071:SF1">
    <property type="entry name" value="2-AMINO-4-HYDROXY-6-HYDROXYMETHYLDIHYDROPTERIDINE PYROPHOSPHOKINASE"/>
    <property type="match status" value="1"/>
</dbReference>
<dbReference type="AlphaFoldDB" id="A0A3M3L7Z5"/>
<dbReference type="Pfam" id="PF01288">
    <property type="entry name" value="HPPK"/>
    <property type="match status" value="1"/>
</dbReference>
<comment type="function">
    <text evidence="10">Catalyzes the transfer of pyrophosphate from adenosine triphosphate (ATP) to 6-hydroxymethyl-7,8-dihydropterin, an enzymatic step in folate biosynthesis pathway.</text>
</comment>
<sequence length="192" mass="20762">MLRRVNGVATPVPNASAPAAKRKAVSEPLVARERVYIGLGSNLADPAEQLRQALKALAQLPGSEMTGVSSFYVSDSLLPGQPRFTNAVAALDTSLSPLALLDALQAIELDQGRERHERWGPRTLDLDILLFGDRVIDEPRLKVPHYHMQARAFVLYPLAELAPGLILADGRELNQLLGECPFAGLERLPGAA</sequence>
<dbReference type="GO" id="GO:0046654">
    <property type="term" value="P:tetrahydrofolate biosynthetic process"/>
    <property type="evidence" value="ECO:0007669"/>
    <property type="project" value="UniProtKB-UniPathway"/>
</dbReference>
<gene>
    <name evidence="14" type="ORF">ALQ64_05288</name>
</gene>
<accession>A0A3M3L7Z5</accession>
<dbReference type="NCBIfam" id="TIGR01498">
    <property type="entry name" value="folK"/>
    <property type="match status" value="1"/>
</dbReference>
<dbReference type="EC" id="2.7.6.3" evidence="3"/>
<keyword evidence="7 14" id="KW-0418">Kinase</keyword>
<evidence type="ECO:0000256" key="10">
    <source>
        <dbReference type="ARBA" id="ARBA00029409"/>
    </source>
</evidence>
<dbReference type="GO" id="GO:0046656">
    <property type="term" value="P:folic acid biosynthetic process"/>
    <property type="evidence" value="ECO:0007669"/>
    <property type="project" value="UniProtKB-KW"/>
</dbReference>